<dbReference type="EMBL" id="BAABAT010000124">
    <property type="protein sequence ID" value="GAA4264262.1"/>
    <property type="molecule type" value="Genomic_DNA"/>
</dbReference>
<name>A0ABP8DWG5_9ACTN</name>
<dbReference type="Gene3D" id="2.130.10.10">
    <property type="entry name" value="YVTN repeat-like/Quinoprotein amine dehydrogenase"/>
    <property type="match status" value="1"/>
</dbReference>
<keyword evidence="1" id="KW-1133">Transmembrane helix</keyword>
<feature type="transmembrane region" description="Helical" evidence="1">
    <location>
        <begin position="38"/>
        <end position="61"/>
    </location>
</feature>
<reference evidence="4" key="1">
    <citation type="journal article" date="2019" name="Int. J. Syst. Evol. Microbiol.">
        <title>The Global Catalogue of Microorganisms (GCM) 10K type strain sequencing project: providing services to taxonomists for standard genome sequencing and annotation.</title>
        <authorList>
            <consortium name="The Broad Institute Genomics Platform"/>
            <consortium name="The Broad Institute Genome Sequencing Center for Infectious Disease"/>
            <person name="Wu L."/>
            <person name="Ma J."/>
        </authorList>
    </citation>
    <scope>NUCLEOTIDE SEQUENCE [LARGE SCALE GENOMIC DNA]</scope>
    <source>
        <strain evidence="4">JCM 17441</strain>
    </source>
</reference>
<dbReference type="InterPro" id="IPR015943">
    <property type="entry name" value="WD40/YVTN_repeat-like_dom_sf"/>
</dbReference>
<feature type="domain" description="Pyrrolo-quinoline quinone repeat" evidence="2">
    <location>
        <begin position="126"/>
        <end position="237"/>
    </location>
</feature>
<comment type="caution">
    <text evidence="3">The sequence shown here is derived from an EMBL/GenBank/DDBJ whole genome shotgun (WGS) entry which is preliminary data.</text>
</comment>
<evidence type="ECO:0000259" key="2">
    <source>
        <dbReference type="Pfam" id="PF13360"/>
    </source>
</evidence>
<dbReference type="InterPro" id="IPR002372">
    <property type="entry name" value="PQQ_rpt_dom"/>
</dbReference>
<dbReference type="Proteomes" id="UP001500620">
    <property type="component" value="Unassembled WGS sequence"/>
</dbReference>
<evidence type="ECO:0000313" key="4">
    <source>
        <dbReference type="Proteomes" id="UP001500620"/>
    </source>
</evidence>
<gene>
    <name evidence="3" type="ORF">GCM10022255_116260</name>
</gene>
<evidence type="ECO:0000313" key="3">
    <source>
        <dbReference type="EMBL" id="GAA4264262.1"/>
    </source>
</evidence>
<protein>
    <recommendedName>
        <fullName evidence="2">Pyrrolo-quinoline quinone repeat domain-containing protein</fullName>
    </recommendedName>
</protein>
<keyword evidence="4" id="KW-1185">Reference proteome</keyword>
<organism evidence="3 4">
    <name type="scientific">Dactylosporangium darangshiense</name>
    <dbReference type="NCBI Taxonomy" id="579108"/>
    <lineage>
        <taxon>Bacteria</taxon>
        <taxon>Bacillati</taxon>
        <taxon>Actinomycetota</taxon>
        <taxon>Actinomycetes</taxon>
        <taxon>Micromonosporales</taxon>
        <taxon>Micromonosporaceae</taxon>
        <taxon>Dactylosporangium</taxon>
    </lineage>
</organism>
<accession>A0ABP8DWG5</accession>
<keyword evidence="1" id="KW-0812">Transmembrane</keyword>
<dbReference type="Pfam" id="PF13360">
    <property type="entry name" value="PQQ_2"/>
    <property type="match status" value="1"/>
</dbReference>
<keyword evidence="1" id="KW-0472">Membrane</keyword>
<proteinExistence type="predicted"/>
<dbReference type="InterPro" id="IPR011047">
    <property type="entry name" value="Quinoprotein_ADH-like_sf"/>
</dbReference>
<dbReference type="SUPFAM" id="SSF50998">
    <property type="entry name" value="Quinoprotein alcohol dehydrogenase-like"/>
    <property type="match status" value="1"/>
</dbReference>
<evidence type="ECO:0000256" key="1">
    <source>
        <dbReference type="SAM" id="Phobius"/>
    </source>
</evidence>
<sequence>MSTELDAFFAALRRDADEVPAAPPDAARRLGRRRRRQAAVVAVVAVFAVVGTIVVAIGAGLPRGQQPPAGPSPVTPTAAQKPTTFQRLAPVGAGIGLGQLQPPRLATVVTMGDRAFVCLQSESGQTSVVAVDLATGRAAWGPVHLADFSDTAAVYWHPRYVLIMGRHDNGSRPDGTIFALDPATGTMLMHLDVDNFEADDVVLGESTLVTGARRDGKTRGYDMATGRVQWTVPDPASRIVDSLVMQSAAGSPLESQRGGFGGPPVATSQFVQLTADGTAIVRDLATGAESVRRAGAVSAATGDSRDQVLAVDGILYVIDRDKHGTIRAADISGPAAATDVYTATNGVQIGQPVWCGPNRICFEELGKPGDEHVTALDTAAQKVRWRQDGSIFRLQVVNGQVLLNLMTQSGDLRNAVVDASGRQILSEQAQTGTAGWIDGNALLVIGPGDRDSPTSVSGVSPLTGGPVQLGVVDDNRGCGWSRTHLVCATITGIKVWRFAA</sequence>
<dbReference type="RefSeq" id="WP_345144796.1">
    <property type="nucleotide sequence ID" value="NZ_BAABAT010000124.1"/>
</dbReference>